<dbReference type="OrthoDB" id="7596783at2"/>
<name>A0A2A4G1P0_9SPHN</name>
<dbReference type="EMBL" id="NWUF01000001">
    <property type="protein sequence ID" value="PCE44401.1"/>
    <property type="molecule type" value="Genomic_DNA"/>
</dbReference>
<dbReference type="RefSeq" id="WP_066959252.1">
    <property type="nucleotide sequence ID" value="NZ_CP023449.1"/>
</dbReference>
<organism evidence="2 3">
    <name type="scientific">Rhizorhabdus dicambivorans</name>
    <dbReference type="NCBI Taxonomy" id="1850238"/>
    <lineage>
        <taxon>Bacteria</taxon>
        <taxon>Pseudomonadati</taxon>
        <taxon>Pseudomonadota</taxon>
        <taxon>Alphaproteobacteria</taxon>
        <taxon>Sphingomonadales</taxon>
        <taxon>Sphingomonadaceae</taxon>
        <taxon>Rhizorhabdus</taxon>
    </lineage>
</organism>
<comment type="caution">
    <text evidence="2">The sequence shown here is derived from an EMBL/GenBank/DDBJ whole genome shotgun (WGS) entry which is preliminary data.</text>
</comment>
<sequence length="102" mass="10027">MTGTDPLPAPPLRSGYTGDEESSRIKAGPQVRREAAAAEENRGRRAPQQGSGVVIGSGAGAGGSGGAEDFDSDPAGGGGDLSPRPVDDQPRTGADAPVGGSR</sequence>
<dbReference type="KEGG" id="rdi:CMV14_12505"/>
<reference evidence="2 3" key="1">
    <citation type="submission" date="2017-09" db="EMBL/GenBank/DDBJ databases">
        <title>The Catabolism of 3,6-Dichlorosalicylic acid is Initiated by the Cytochrome P450 Monooxygenase DsmABC in Rhizorhabdus dicambivorans Ndbn-20.</title>
        <authorList>
            <person name="Na L."/>
        </authorList>
    </citation>
    <scope>NUCLEOTIDE SEQUENCE [LARGE SCALE GENOMIC DNA]</scope>
    <source>
        <strain evidence="2 3">Ndbn-20m</strain>
    </source>
</reference>
<protein>
    <submittedName>
        <fullName evidence="2">Uncharacterized protein</fullName>
    </submittedName>
</protein>
<gene>
    <name evidence="2" type="ORF">COO09_01890</name>
</gene>
<proteinExistence type="predicted"/>
<evidence type="ECO:0000256" key="1">
    <source>
        <dbReference type="SAM" id="MobiDB-lite"/>
    </source>
</evidence>
<evidence type="ECO:0000313" key="3">
    <source>
        <dbReference type="Proteomes" id="UP000218934"/>
    </source>
</evidence>
<feature type="compositionally biased region" description="Basic and acidic residues" evidence="1">
    <location>
        <begin position="31"/>
        <end position="43"/>
    </location>
</feature>
<feature type="region of interest" description="Disordered" evidence="1">
    <location>
        <begin position="1"/>
        <end position="102"/>
    </location>
</feature>
<dbReference type="Proteomes" id="UP000218934">
    <property type="component" value="Unassembled WGS sequence"/>
</dbReference>
<feature type="compositionally biased region" description="Gly residues" evidence="1">
    <location>
        <begin position="53"/>
        <end position="66"/>
    </location>
</feature>
<evidence type="ECO:0000313" key="2">
    <source>
        <dbReference type="EMBL" id="PCE44401.1"/>
    </source>
</evidence>
<keyword evidence="3" id="KW-1185">Reference proteome</keyword>
<accession>A0A2A4G1P0</accession>
<dbReference type="AlphaFoldDB" id="A0A2A4G1P0"/>